<dbReference type="Gene3D" id="2.60.60.30">
    <property type="entry name" value="sav2460 like domains"/>
    <property type="match status" value="1"/>
</dbReference>
<evidence type="ECO:0000259" key="2">
    <source>
        <dbReference type="Pfam" id="PF02342"/>
    </source>
</evidence>
<proteinExistence type="inferred from homology"/>
<comment type="caution">
    <text evidence="3">The sequence shown here is derived from an EMBL/GenBank/DDBJ whole genome shotgun (WGS) entry which is preliminary data.</text>
</comment>
<dbReference type="EMBL" id="JABBNB010000002">
    <property type="protein sequence ID" value="NMO00218.1"/>
    <property type="molecule type" value="Genomic_DNA"/>
</dbReference>
<comment type="similarity">
    <text evidence="1">Belongs to the CAPAB/TerDEXZ family.</text>
</comment>
<dbReference type="PANTHER" id="PTHR32097:SF4">
    <property type="entry name" value="GENERAL STRESS PROTEIN 16U"/>
    <property type="match status" value="1"/>
</dbReference>
<sequence length="187" mass="20466">MTIMQRGANVELTREIPSLAHVVLGIDWNSGGETIIDQNLVFAAILCDDTGRARSGDDFVFFNQLADPNLSVHQLESVMGPDREQIDVDLHAVPDSVSRIVTVLYLNEGTARRRSLGQLRRCVLRVVNGADNVELVRSEDLAGTFNAETAATLGEVYRYRGGWKFKVIGQGHTTGIRGVAAEYGIPL</sequence>
<gene>
    <name evidence="3" type="ORF">HH308_03195</name>
</gene>
<feature type="domain" description="TerD" evidence="2">
    <location>
        <begin position="4"/>
        <end position="183"/>
    </location>
</feature>
<dbReference type="CDD" id="cd06974">
    <property type="entry name" value="TerD_like"/>
    <property type="match status" value="1"/>
</dbReference>
<accession>A0A848KXN2</accession>
<dbReference type="AlphaFoldDB" id="A0A848KXN2"/>
<reference evidence="3 4" key="1">
    <citation type="submission" date="2020-04" db="EMBL/GenBank/DDBJ databases">
        <title>Gordonia sp. nov. TBRC 11910.</title>
        <authorList>
            <person name="Suriyachadkun C."/>
        </authorList>
    </citation>
    <scope>NUCLEOTIDE SEQUENCE [LARGE SCALE GENOMIC DNA]</scope>
    <source>
        <strain evidence="3 4">TBRC 11910</strain>
    </source>
</reference>
<keyword evidence="4" id="KW-1185">Reference proteome</keyword>
<dbReference type="InterPro" id="IPR051324">
    <property type="entry name" value="Stress/Tellurium_Resist"/>
</dbReference>
<evidence type="ECO:0000256" key="1">
    <source>
        <dbReference type="ARBA" id="ARBA00008775"/>
    </source>
</evidence>
<dbReference type="Pfam" id="PF02342">
    <property type="entry name" value="TerD"/>
    <property type="match status" value="1"/>
</dbReference>
<organism evidence="3 4">
    <name type="scientific">Gordonia asplenii</name>
    <dbReference type="NCBI Taxonomy" id="2725283"/>
    <lineage>
        <taxon>Bacteria</taxon>
        <taxon>Bacillati</taxon>
        <taxon>Actinomycetota</taxon>
        <taxon>Actinomycetes</taxon>
        <taxon>Mycobacteriales</taxon>
        <taxon>Gordoniaceae</taxon>
        <taxon>Gordonia</taxon>
    </lineage>
</organism>
<evidence type="ECO:0000313" key="3">
    <source>
        <dbReference type="EMBL" id="NMO00218.1"/>
    </source>
</evidence>
<name>A0A848KXN2_9ACTN</name>
<evidence type="ECO:0000313" key="4">
    <source>
        <dbReference type="Proteomes" id="UP000550729"/>
    </source>
</evidence>
<dbReference type="PANTHER" id="PTHR32097">
    <property type="entry name" value="CAMP-BINDING PROTEIN 1-RELATED"/>
    <property type="match status" value="1"/>
</dbReference>
<protein>
    <submittedName>
        <fullName evidence="3">TerD family protein</fullName>
    </submittedName>
</protein>
<dbReference type="InterPro" id="IPR003325">
    <property type="entry name" value="TerD"/>
</dbReference>
<dbReference type="Proteomes" id="UP000550729">
    <property type="component" value="Unassembled WGS sequence"/>
</dbReference>